<dbReference type="EMBL" id="ASGP02000003">
    <property type="protein sequence ID" value="KAH9515837.1"/>
    <property type="molecule type" value="Genomic_DNA"/>
</dbReference>
<reference evidence="1" key="1">
    <citation type="submission" date="2013-05" db="EMBL/GenBank/DDBJ databases">
        <authorList>
            <person name="Yim A.K.Y."/>
            <person name="Chan T.F."/>
            <person name="Ji K.M."/>
            <person name="Liu X.Y."/>
            <person name="Zhou J.W."/>
            <person name="Li R.Q."/>
            <person name="Yang K.Y."/>
            <person name="Li J."/>
            <person name="Li M."/>
            <person name="Law P.T.W."/>
            <person name="Wu Y.L."/>
            <person name="Cai Z.L."/>
            <person name="Qin H."/>
            <person name="Bao Y."/>
            <person name="Leung R.K.K."/>
            <person name="Ng P.K.S."/>
            <person name="Zou J."/>
            <person name="Zhong X.J."/>
            <person name="Ran P.X."/>
            <person name="Zhong N.S."/>
            <person name="Liu Z.G."/>
            <person name="Tsui S.K.W."/>
        </authorList>
    </citation>
    <scope>NUCLEOTIDE SEQUENCE</scope>
    <source>
        <strain evidence="1">Derf</strain>
        <tissue evidence="1">Whole organism</tissue>
    </source>
</reference>
<comment type="caution">
    <text evidence="1">The sequence shown here is derived from an EMBL/GenBank/DDBJ whole genome shotgun (WGS) entry which is preliminary data.</text>
</comment>
<organism evidence="1 2">
    <name type="scientific">Dermatophagoides farinae</name>
    <name type="common">American house dust mite</name>
    <dbReference type="NCBI Taxonomy" id="6954"/>
    <lineage>
        <taxon>Eukaryota</taxon>
        <taxon>Metazoa</taxon>
        <taxon>Ecdysozoa</taxon>
        <taxon>Arthropoda</taxon>
        <taxon>Chelicerata</taxon>
        <taxon>Arachnida</taxon>
        <taxon>Acari</taxon>
        <taxon>Acariformes</taxon>
        <taxon>Sarcoptiformes</taxon>
        <taxon>Astigmata</taxon>
        <taxon>Psoroptidia</taxon>
        <taxon>Analgoidea</taxon>
        <taxon>Pyroglyphidae</taxon>
        <taxon>Dermatophagoidinae</taxon>
        <taxon>Dermatophagoides</taxon>
    </lineage>
</organism>
<gene>
    <name evidence="1" type="ORF">DERF_006612</name>
</gene>
<name>A0A922HZD4_DERFA</name>
<dbReference type="AlphaFoldDB" id="A0A922HZD4"/>
<evidence type="ECO:0000313" key="1">
    <source>
        <dbReference type="EMBL" id="KAH9515837.1"/>
    </source>
</evidence>
<keyword evidence="2" id="KW-1185">Reference proteome</keyword>
<reference evidence="1" key="2">
    <citation type="journal article" date="2022" name="Res Sq">
        <title>Comparative Genomics Reveals Insights into the Divergent Evolution of Astigmatic Mites and Household Pest Adaptations.</title>
        <authorList>
            <person name="Xiong Q."/>
            <person name="Wan A.T.-Y."/>
            <person name="Liu X.-Y."/>
            <person name="Fung C.S.-H."/>
            <person name="Xiao X."/>
            <person name="Malainual N."/>
            <person name="Hou J."/>
            <person name="Wang L."/>
            <person name="Wang M."/>
            <person name="Yang K."/>
            <person name="Cui Y."/>
            <person name="Leung E."/>
            <person name="Nong W."/>
            <person name="Shin S.-K."/>
            <person name="Au S."/>
            <person name="Jeong K.Y."/>
            <person name="Chew F.T."/>
            <person name="Hui J."/>
            <person name="Leung T.F."/>
            <person name="Tungtrongchitr A."/>
            <person name="Zhong N."/>
            <person name="Liu Z."/>
            <person name="Tsui S."/>
        </authorList>
    </citation>
    <scope>NUCLEOTIDE SEQUENCE</scope>
    <source>
        <strain evidence="1">Derf</strain>
        <tissue evidence="1">Whole organism</tissue>
    </source>
</reference>
<sequence>MNVQIHNEFVHWLLTNGQHLDSMSLSIQFINVSCLAKSSAKEKKIVPDLNKKKQDKRNSYQIDSNQKKLFTFHSISNYNEMFVRCKLYQIIII</sequence>
<accession>A0A922HZD4</accession>
<protein>
    <submittedName>
        <fullName evidence="1">Uncharacterized protein</fullName>
    </submittedName>
</protein>
<dbReference type="Proteomes" id="UP000790347">
    <property type="component" value="Unassembled WGS sequence"/>
</dbReference>
<evidence type="ECO:0000313" key="2">
    <source>
        <dbReference type="Proteomes" id="UP000790347"/>
    </source>
</evidence>
<proteinExistence type="predicted"/>